<evidence type="ECO:0000313" key="9">
    <source>
        <dbReference type="EMBL" id="EHH68886.1"/>
    </source>
</evidence>
<dbReference type="AlphaFoldDB" id="G6XFC8"/>
<dbReference type="GO" id="GO:0005886">
    <property type="term" value="C:plasma membrane"/>
    <property type="evidence" value="ECO:0007669"/>
    <property type="project" value="UniProtKB-SubCell"/>
</dbReference>
<comment type="function">
    <text evidence="8">Uptake of L-lactate across the membrane. Can also transport D-lactate and glycolate.</text>
</comment>
<organism evidence="9 10">
    <name type="scientific">Gluconobacter morbifer G707</name>
    <dbReference type="NCBI Taxonomy" id="1088869"/>
    <lineage>
        <taxon>Bacteria</taxon>
        <taxon>Pseudomonadati</taxon>
        <taxon>Pseudomonadota</taxon>
        <taxon>Alphaproteobacteria</taxon>
        <taxon>Acetobacterales</taxon>
        <taxon>Acetobacteraceae</taxon>
        <taxon>Gluconobacter</taxon>
    </lineage>
</organism>
<keyword evidence="10" id="KW-1185">Reference proteome</keyword>
<keyword evidence="8" id="KW-0997">Cell inner membrane</keyword>
<comment type="caution">
    <text evidence="8">Lacks conserved residue(s) required for the propagation of feature annotation.</text>
</comment>
<keyword evidence="4" id="KW-1003">Cell membrane</keyword>
<dbReference type="Proteomes" id="UP000004949">
    <property type="component" value="Unassembled WGS sequence"/>
</dbReference>
<comment type="similarity">
    <text evidence="2 8">Belongs to the lactate permease family.</text>
</comment>
<evidence type="ECO:0000256" key="5">
    <source>
        <dbReference type="ARBA" id="ARBA00022692"/>
    </source>
</evidence>
<gene>
    <name evidence="9" type="ORF">GMO_01930</name>
</gene>
<dbReference type="InterPro" id="IPR003804">
    <property type="entry name" value="Lactate_perm"/>
</dbReference>
<evidence type="ECO:0000313" key="10">
    <source>
        <dbReference type="Proteomes" id="UP000004949"/>
    </source>
</evidence>
<feature type="transmembrane region" description="Helical" evidence="8">
    <location>
        <begin position="52"/>
        <end position="72"/>
    </location>
</feature>
<evidence type="ECO:0000256" key="8">
    <source>
        <dbReference type="RuleBase" id="RU365092"/>
    </source>
</evidence>
<keyword evidence="5 8" id="KW-0812">Transmembrane</keyword>
<evidence type="ECO:0000256" key="2">
    <source>
        <dbReference type="ARBA" id="ARBA00010100"/>
    </source>
</evidence>
<dbReference type="PANTHER" id="PTHR30003:SF0">
    <property type="entry name" value="GLYCOLATE PERMEASE GLCA-RELATED"/>
    <property type="match status" value="1"/>
</dbReference>
<keyword evidence="6 8" id="KW-1133">Transmembrane helix</keyword>
<feature type="transmembrane region" description="Helical" evidence="8">
    <location>
        <begin position="12"/>
        <end position="32"/>
    </location>
</feature>
<dbReference type="GO" id="GO:0015129">
    <property type="term" value="F:lactate transmembrane transporter activity"/>
    <property type="evidence" value="ECO:0007669"/>
    <property type="project" value="UniProtKB-UniRule"/>
</dbReference>
<sequence>MATPYHAVFKLDLLASVGTAILLAGIVSVLALKMKPTAAFQTFGDTLRELAIPIYAIGMVLAFAFLANYSGLSTTLALVLARTGSAFTFFASLLGWLGVFLTGSDTSSDALFGGLQAATGRQIGVSSEVLVGANTVGGAIGKMISPQSIAVASAAVGPVGKEGELLHFTLKCSIILAILIGVITTIEVYLL</sequence>
<protein>
    <recommendedName>
        <fullName evidence="8">L-lactate permease</fullName>
    </recommendedName>
</protein>
<dbReference type="PANTHER" id="PTHR30003">
    <property type="entry name" value="L-LACTATE PERMEASE"/>
    <property type="match status" value="1"/>
</dbReference>
<evidence type="ECO:0000256" key="4">
    <source>
        <dbReference type="ARBA" id="ARBA00022475"/>
    </source>
</evidence>
<comment type="subcellular location">
    <subcellularLocation>
        <location evidence="8">Cell inner membrane</location>
        <topology evidence="8">Multi-pass membrane protein</topology>
    </subcellularLocation>
    <subcellularLocation>
        <location evidence="1">Cell membrane</location>
        <topology evidence="1">Multi-pass membrane protein</topology>
    </subcellularLocation>
</comment>
<dbReference type="eggNOG" id="COG1620">
    <property type="taxonomic scope" value="Bacteria"/>
</dbReference>
<reference evidence="9 10" key="1">
    <citation type="submission" date="2011-10" db="EMBL/GenBank/DDBJ databases">
        <title>Genome sequence of Gluconobacter morbifer G707, isolated from Drosophila gut.</title>
        <authorList>
            <person name="Lee W.-J."/>
            <person name="Kim E.-K."/>
        </authorList>
    </citation>
    <scope>NUCLEOTIDE SEQUENCE [LARGE SCALE GENOMIC DNA]</scope>
    <source>
        <strain evidence="9 10">G707</strain>
    </source>
</reference>
<evidence type="ECO:0000256" key="7">
    <source>
        <dbReference type="ARBA" id="ARBA00023136"/>
    </source>
</evidence>
<keyword evidence="7 8" id="KW-0472">Membrane</keyword>
<comment type="caution">
    <text evidence="9">The sequence shown here is derived from an EMBL/GenBank/DDBJ whole genome shotgun (WGS) entry which is preliminary data.</text>
</comment>
<dbReference type="STRING" id="1088869.GMO_01930"/>
<dbReference type="GO" id="GO:0015295">
    <property type="term" value="F:solute:proton symporter activity"/>
    <property type="evidence" value="ECO:0007669"/>
    <property type="project" value="TreeGrafter"/>
</dbReference>
<keyword evidence="3 8" id="KW-0813">Transport</keyword>
<dbReference type="EMBL" id="AGQV01000001">
    <property type="protein sequence ID" value="EHH68886.1"/>
    <property type="molecule type" value="Genomic_DNA"/>
</dbReference>
<feature type="transmembrane region" description="Helical" evidence="8">
    <location>
        <begin position="168"/>
        <end position="190"/>
    </location>
</feature>
<dbReference type="PATRIC" id="fig|1088869.3.peg.194"/>
<evidence type="ECO:0000256" key="1">
    <source>
        <dbReference type="ARBA" id="ARBA00004651"/>
    </source>
</evidence>
<accession>G6XFC8</accession>
<name>G6XFC8_9PROT</name>
<feature type="transmembrane region" description="Helical" evidence="8">
    <location>
        <begin position="79"/>
        <end position="101"/>
    </location>
</feature>
<evidence type="ECO:0000256" key="3">
    <source>
        <dbReference type="ARBA" id="ARBA00022448"/>
    </source>
</evidence>
<evidence type="ECO:0000256" key="6">
    <source>
        <dbReference type="ARBA" id="ARBA00022989"/>
    </source>
</evidence>
<dbReference type="Pfam" id="PF02652">
    <property type="entry name" value="Lactate_perm"/>
    <property type="match status" value="1"/>
</dbReference>
<proteinExistence type="inferred from homology"/>